<dbReference type="PROSITE" id="PS50089">
    <property type="entry name" value="ZF_RING_2"/>
    <property type="match status" value="1"/>
</dbReference>
<evidence type="ECO:0000256" key="6">
    <source>
        <dbReference type="SAM" id="MobiDB-lite"/>
    </source>
</evidence>
<dbReference type="InterPro" id="IPR027370">
    <property type="entry name" value="Znf-RING_euk"/>
</dbReference>
<feature type="coiled-coil region" evidence="5">
    <location>
        <begin position="111"/>
        <end position="226"/>
    </location>
</feature>
<dbReference type="Pfam" id="PF13445">
    <property type="entry name" value="zf-RING_UBOX"/>
    <property type="match status" value="1"/>
</dbReference>
<dbReference type="GO" id="GO:0008270">
    <property type="term" value="F:zinc ion binding"/>
    <property type="evidence" value="ECO:0007669"/>
    <property type="project" value="UniProtKB-KW"/>
</dbReference>
<feature type="coiled-coil region" evidence="5">
    <location>
        <begin position="276"/>
        <end position="342"/>
    </location>
</feature>
<feature type="region of interest" description="Disordered" evidence="6">
    <location>
        <begin position="1"/>
        <end position="38"/>
    </location>
</feature>
<evidence type="ECO:0000256" key="1">
    <source>
        <dbReference type="ARBA" id="ARBA00022723"/>
    </source>
</evidence>
<dbReference type="SUPFAM" id="SSF57850">
    <property type="entry name" value="RING/U-box"/>
    <property type="match status" value="1"/>
</dbReference>
<dbReference type="InterPro" id="IPR013083">
    <property type="entry name" value="Znf_RING/FYVE/PHD"/>
</dbReference>
<keyword evidence="5" id="KW-0175">Coiled coil</keyword>
<reference evidence="8" key="1">
    <citation type="submission" date="2021-01" db="EMBL/GenBank/DDBJ databases">
        <authorList>
            <person name="Corre E."/>
            <person name="Pelletier E."/>
            <person name="Niang G."/>
            <person name="Scheremetjew M."/>
            <person name="Finn R."/>
            <person name="Kale V."/>
            <person name="Holt S."/>
            <person name="Cochrane G."/>
            <person name="Meng A."/>
            <person name="Brown T."/>
            <person name="Cohen L."/>
        </authorList>
    </citation>
    <scope>NUCLEOTIDE SEQUENCE</scope>
    <source>
        <strain evidence="8">CCCM811</strain>
    </source>
</reference>
<evidence type="ECO:0000256" key="3">
    <source>
        <dbReference type="ARBA" id="ARBA00022833"/>
    </source>
</evidence>
<keyword evidence="1" id="KW-0479">Metal-binding</keyword>
<gene>
    <name evidence="8" type="ORF">LGLO00237_LOCUS27320</name>
</gene>
<evidence type="ECO:0000256" key="4">
    <source>
        <dbReference type="PROSITE-ProRule" id="PRU00175"/>
    </source>
</evidence>
<dbReference type="InterPro" id="IPR001841">
    <property type="entry name" value="Znf_RING"/>
</dbReference>
<evidence type="ECO:0000259" key="7">
    <source>
        <dbReference type="PROSITE" id="PS50089"/>
    </source>
</evidence>
<keyword evidence="3" id="KW-0862">Zinc</keyword>
<feature type="coiled-coil region" evidence="5">
    <location>
        <begin position="374"/>
        <end position="422"/>
    </location>
</feature>
<keyword evidence="2 4" id="KW-0863">Zinc-finger</keyword>
<evidence type="ECO:0000313" key="8">
    <source>
        <dbReference type="EMBL" id="CAE0675543.1"/>
    </source>
</evidence>
<protein>
    <recommendedName>
        <fullName evidence="7">RING-type domain-containing protein</fullName>
    </recommendedName>
</protein>
<dbReference type="SMART" id="SM00184">
    <property type="entry name" value="RING"/>
    <property type="match status" value="1"/>
</dbReference>
<dbReference type="AlphaFoldDB" id="A0A7S4DWY9"/>
<dbReference type="EMBL" id="HBIV01038465">
    <property type="protein sequence ID" value="CAE0675543.1"/>
    <property type="molecule type" value="Transcribed_RNA"/>
</dbReference>
<feature type="compositionally biased region" description="Basic and acidic residues" evidence="6">
    <location>
        <begin position="485"/>
        <end position="496"/>
    </location>
</feature>
<proteinExistence type="predicted"/>
<name>A0A7S4DWY9_9EUKA</name>
<organism evidence="8">
    <name type="scientific">Lotharella globosa</name>
    <dbReference type="NCBI Taxonomy" id="91324"/>
    <lineage>
        <taxon>Eukaryota</taxon>
        <taxon>Sar</taxon>
        <taxon>Rhizaria</taxon>
        <taxon>Cercozoa</taxon>
        <taxon>Chlorarachniophyceae</taxon>
        <taxon>Lotharella</taxon>
    </lineage>
</organism>
<evidence type="ECO:0000256" key="2">
    <source>
        <dbReference type="ARBA" id="ARBA00022771"/>
    </source>
</evidence>
<evidence type="ECO:0000256" key="5">
    <source>
        <dbReference type="SAM" id="Coils"/>
    </source>
</evidence>
<accession>A0A7S4DWY9</accession>
<feature type="region of interest" description="Disordered" evidence="6">
    <location>
        <begin position="477"/>
        <end position="496"/>
    </location>
</feature>
<dbReference type="Gene3D" id="3.30.40.10">
    <property type="entry name" value="Zinc/RING finger domain, C3HC4 (zinc finger)"/>
    <property type="match status" value="1"/>
</dbReference>
<sequence length="590" mass="68670">MEGGKQPPEFGRRASRRNVREKRVGSFSGTQPTHKDNILEMTQKLEALQMETTEKSETIRALYRNYHALSNLCASQSAKIRTMSSEMASLRKEATKSRYEDDEMQTMRTHTNQYKRELDQTNTRYSEAKARIRELECSLSEKETQIDDMDKAEDELMEKLRVASEARQHTERQLTQRIRMMDEWKREQAERNQENRDRIESMEQEADRLETKLSEFREKNDALMREKNKGLNFQRRVELQLAAAKDELHVSRTEASGLRKKLQVALDVRQGQTDQSVELETSLKNLQMSLKNANQTILDLNRKASTEQKQWEEKLAFADKIKKSLQLQVDEALESVRKMEARLKCSNDAKDSVASLKELLEISRKEKFRMFEACNTMDANLKQAQEANQELESSRIKLREEAKRLREEKEFSEQQVGKLEEANTQLRKGLQTLRDTKSDQPVGWSDRMAQLIKDATDKGARVLELERKLFETQQELAKMQQQARTRNESKNNSNEDLKTTIDKLIVAERSMARVFTCSQCKQIFRDPVTAGCGHSFCKECSTKLEACSRCTKPSSKKFKVFPNALLSQLATKHMFRLQLMKQAQTSYQKR</sequence>
<feature type="domain" description="RING-type" evidence="7">
    <location>
        <begin position="517"/>
        <end position="551"/>
    </location>
</feature>